<evidence type="ECO:0000313" key="3">
    <source>
        <dbReference type="Proteomes" id="UP000011991"/>
    </source>
</evidence>
<evidence type="ECO:0000259" key="1">
    <source>
        <dbReference type="Pfam" id="PF13905"/>
    </source>
</evidence>
<dbReference type="PATRIC" id="fig|1265738.3.peg.4136"/>
<dbReference type="AlphaFoldDB" id="M5RU69"/>
<feature type="domain" description="Thioredoxin-like fold" evidence="1">
    <location>
        <begin position="7"/>
        <end position="92"/>
    </location>
</feature>
<keyword evidence="3" id="KW-1185">Reference proteome</keyword>
<dbReference type="SUPFAM" id="SSF52833">
    <property type="entry name" value="Thioredoxin-like"/>
    <property type="match status" value="1"/>
</dbReference>
<evidence type="ECO:0000313" key="2">
    <source>
        <dbReference type="EMBL" id="EMI18932.1"/>
    </source>
</evidence>
<dbReference type="InterPro" id="IPR036249">
    <property type="entry name" value="Thioredoxin-like_sf"/>
</dbReference>
<dbReference type="Pfam" id="PF13905">
    <property type="entry name" value="Thioredoxin_8"/>
    <property type="match status" value="1"/>
</dbReference>
<dbReference type="EMBL" id="ANOG01000594">
    <property type="protein sequence ID" value="EMI18932.1"/>
    <property type="molecule type" value="Genomic_DNA"/>
</dbReference>
<gene>
    <name evidence="2" type="ORF">RMSM_04131</name>
</gene>
<dbReference type="Proteomes" id="UP000011991">
    <property type="component" value="Unassembled WGS sequence"/>
</dbReference>
<dbReference type="CDD" id="cd02966">
    <property type="entry name" value="TlpA_like_family"/>
    <property type="match status" value="1"/>
</dbReference>
<organism evidence="2 3">
    <name type="scientific">Rhodopirellula maiorica SM1</name>
    <dbReference type="NCBI Taxonomy" id="1265738"/>
    <lineage>
        <taxon>Bacteria</taxon>
        <taxon>Pseudomonadati</taxon>
        <taxon>Planctomycetota</taxon>
        <taxon>Planctomycetia</taxon>
        <taxon>Pirellulales</taxon>
        <taxon>Pirellulaceae</taxon>
        <taxon>Novipirellula</taxon>
    </lineage>
</organism>
<dbReference type="Gene3D" id="3.40.30.10">
    <property type="entry name" value="Glutaredoxin"/>
    <property type="match status" value="1"/>
</dbReference>
<name>M5RU69_9BACT</name>
<protein>
    <submittedName>
        <fullName evidence="2">Redoxin domain protein</fullName>
    </submittedName>
</protein>
<proteinExistence type="predicted"/>
<dbReference type="InterPro" id="IPR012336">
    <property type="entry name" value="Thioredoxin-like_fold"/>
</dbReference>
<reference evidence="2 3" key="1">
    <citation type="journal article" date="2013" name="Mar. Genomics">
        <title>Expression of sulfatases in Rhodopirellula baltica and the diversity of sulfatases in the genus Rhodopirellula.</title>
        <authorList>
            <person name="Wegner C.E."/>
            <person name="Richter-Heitmann T."/>
            <person name="Klindworth A."/>
            <person name="Klockow C."/>
            <person name="Richter M."/>
            <person name="Achstetter T."/>
            <person name="Glockner F.O."/>
            <person name="Harder J."/>
        </authorList>
    </citation>
    <scope>NUCLEOTIDE SEQUENCE [LARGE SCALE GENOMIC DNA]</scope>
    <source>
        <strain evidence="2 3">SM1</strain>
    </source>
</reference>
<accession>M5RU69</accession>
<comment type="caution">
    <text evidence="2">The sequence shown here is derived from an EMBL/GenBank/DDBJ whole genome shotgun (WGS) entry which is preliminary data.</text>
</comment>
<sequence>MPLWAMGFPESLQLIPHLQELEQQSPDKIAIVGVNLDPAGAPVAEFVRQNNLNFSSYRAESSATAEIPNEVAARFGMVSMPFLVVLDQEGRVASIDYTIAQLKQTLKRLQD</sequence>